<reference evidence="1 2" key="1">
    <citation type="submission" date="2017-09" db="EMBL/GenBank/DDBJ databases">
        <title>Biocontrol bacteria screening and application from spent mushroom substrate.</title>
        <authorList>
            <person name="Sun X."/>
        </authorList>
    </citation>
    <scope>NUCLEOTIDE SEQUENCE [LARGE SCALE GENOMIC DNA]</scope>
    <source>
        <strain evidence="1 2">100374</strain>
    </source>
</reference>
<accession>A0A2G6Q641</accession>
<dbReference type="EMBL" id="NWUW01000063">
    <property type="protein sequence ID" value="PIE91870.1"/>
    <property type="molecule type" value="Genomic_DNA"/>
</dbReference>
<keyword evidence="2" id="KW-1185">Reference proteome</keyword>
<sequence length="182" mass="21395">MFYCVNLEEHNNNKGITSYEEKSNGELDSLAGLSIPKDFLCENMNFIYESQDIPFIFNINNNFDNFEVDNQLIKIRPNLYSDIFFVGTCYGGSYYHDVELMNGNNIYSKKLHLSDLNSEISNNGDICFKSFEYMHSHLGINNFIKPKIWFYHMSFNSYLKLDQLKFGYNPFIHIFSITMKEV</sequence>
<organism evidence="1 2">
    <name type="scientific">Bacillus fungorum</name>
    <dbReference type="NCBI Taxonomy" id="2039284"/>
    <lineage>
        <taxon>Bacteria</taxon>
        <taxon>Bacillati</taxon>
        <taxon>Bacillota</taxon>
        <taxon>Bacilli</taxon>
        <taxon>Bacillales</taxon>
        <taxon>Bacillaceae</taxon>
        <taxon>Bacillus</taxon>
    </lineage>
</organism>
<gene>
    <name evidence="1" type="ORF">CO726_29735</name>
</gene>
<evidence type="ECO:0000313" key="1">
    <source>
        <dbReference type="EMBL" id="PIE91870.1"/>
    </source>
</evidence>
<comment type="caution">
    <text evidence="1">The sequence shown here is derived from an EMBL/GenBank/DDBJ whole genome shotgun (WGS) entry which is preliminary data.</text>
</comment>
<dbReference type="RefSeq" id="WP_099686707.1">
    <property type="nucleotide sequence ID" value="NZ_JBOIRJ010000053.1"/>
</dbReference>
<evidence type="ECO:0000313" key="2">
    <source>
        <dbReference type="Proteomes" id="UP000228484"/>
    </source>
</evidence>
<name>A0A2G6Q641_9BACI</name>
<protein>
    <submittedName>
        <fullName evidence="1">Uncharacterized protein</fullName>
    </submittedName>
</protein>
<proteinExistence type="predicted"/>
<dbReference type="Proteomes" id="UP000228484">
    <property type="component" value="Unassembled WGS sequence"/>
</dbReference>
<dbReference type="AlphaFoldDB" id="A0A2G6Q641"/>